<dbReference type="SUPFAM" id="SSF158791">
    <property type="entry name" value="MgtE N-terminal domain-like"/>
    <property type="match status" value="1"/>
</dbReference>
<organism evidence="2 3">
    <name type="scientific">Sporanaerobacter acetigenes DSM 13106</name>
    <dbReference type="NCBI Taxonomy" id="1123281"/>
    <lineage>
        <taxon>Bacteria</taxon>
        <taxon>Bacillati</taxon>
        <taxon>Bacillota</taxon>
        <taxon>Tissierellia</taxon>
        <taxon>Tissierellales</taxon>
        <taxon>Sporanaerobacteraceae</taxon>
        <taxon>Sporanaerobacter</taxon>
    </lineage>
</organism>
<dbReference type="RefSeq" id="WP_072744579.1">
    <property type="nucleotide sequence ID" value="NZ_FQXR01000008.1"/>
</dbReference>
<keyword evidence="2" id="KW-0969">Cilium</keyword>
<dbReference type="Proteomes" id="UP000184389">
    <property type="component" value="Unassembled WGS sequence"/>
</dbReference>
<proteinExistence type="predicted"/>
<evidence type="ECO:0000313" key="3">
    <source>
        <dbReference type="Proteomes" id="UP000184389"/>
    </source>
</evidence>
<keyword evidence="3" id="KW-1185">Reference proteome</keyword>
<dbReference type="STRING" id="1123281.SAMN02745180_01925"/>
<dbReference type="AlphaFoldDB" id="A0A1M5XZL1"/>
<keyword evidence="1" id="KW-0472">Membrane</keyword>
<feature type="transmembrane region" description="Helical" evidence="1">
    <location>
        <begin position="12"/>
        <end position="35"/>
    </location>
</feature>
<reference evidence="2 3" key="1">
    <citation type="submission" date="2016-11" db="EMBL/GenBank/DDBJ databases">
        <authorList>
            <person name="Jaros S."/>
            <person name="Januszkiewicz K."/>
            <person name="Wedrychowicz H."/>
        </authorList>
    </citation>
    <scope>NUCLEOTIDE SEQUENCE [LARGE SCALE GENOMIC DNA]</scope>
    <source>
        <strain evidence="2 3">DSM 13106</strain>
    </source>
</reference>
<dbReference type="EMBL" id="FQXR01000008">
    <property type="protein sequence ID" value="SHI05240.1"/>
    <property type="molecule type" value="Genomic_DNA"/>
</dbReference>
<name>A0A1M5XZL1_9FIRM</name>
<dbReference type="OrthoDB" id="1705722at2"/>
<sequence>MESTEKPKKKKVSKIILILIIALVIVPLGVGSVVYNTNKSFRDKMNTKLIKAPGFVGKYFRNYPTESEKQDKKTYLASYYLSLDSSRAADKIYIVKKNDEELFSDIIKIMNGMSPSKTSEILKLVRSIELRKDLLFSIYDEIQEEKQNQLKDEISRLEKNDILVSVNEIGKRVAEESGYLEKLPSIINFMNEDKASSILYYLDENIVDTVLSKLEDEKKSKLQNGMLIKEIEDEKWRDLASLYEAKPLDTAIEEIGNEKIYSMDKLGSIYMNLSVKKAAEILSNVEDDNFTEELFTAIRREEQLKKVENSKTIDISEAIQFVSEYNRKIDELVIVYEKMSPDAIAKIVENMMDNTKTVTSLEIDSTSIYEISDSTIILDVLSRMKKPTVSKIINNMSTKKATQLTQLLAKP</sequence>
<keyword evidence="2" id="KW-0966">Cell projection</keyword>
<keyword evidence="2" id="KW-0282">Flagellum</keyword>
<keyword evidence="1" id="KW-0812">Transmembrane</keyword>
<keyword evidence="1" id="KW-1133">Transmembrane helix</keyword>
<evidence type="ECO:0000313" key="2">
    <source>
        <dbReference type="EMBL" id="SHI05240.1"/>
    </source>
</evidence>
<gene>
    <name evidence="2" type="ORF">SAMN02745180_01925</name>
</gene>
<accession>A0A1M5XZL1</accession>
<evidence type="ECO:0000256" key="1">
    <source>
        <dbReference type="SAM" id="Phobius"/>
    </source>
</evidence>
<protein>
    <submittedName>
        <fullName evidence="2">Flagellar motility protein MotE, a chaperone for MotC folding</fullName>
    </submittedName>
</protein>